<accession>A0A0S2MW92</accession>
<reference evidence="1 2" key="1">
    <citation type="submission" date="2015-10" db="EMBL/GenBank/DDBJ databases">
        <title>Large-scale maps of variable infection efficiencies in aquatic Bacteriodetes phage-host model systems.</title>
        <authorList>
            <person name="Holmfeldt K."/>
            <person name="Solonenko N."/>
            <person name="Howard-Varona C."/>
            <person name="Moreno M."/>
            <person name="Malmstrom R.R."/>
            <person name="Blow M.J."/>
            <person name="Sullivan M.B."/>
        </authorList>
    </citation>
    <scope>NUCLEOTIDE SEQUENCE [LARGE SCALE GENOMIC DNA]</scope>
</reference>
<protein>
    <submittedName>
        <fullName evidence="1">Uncharacterized protein</fullName>
    </submittedName>
</protein>
<organism evidence="1 2">
    <name type="scientific">Cellulophaga phage phi4:1_13</name>
    <dbReference type="NCBI Taxonomy" id="1747284"/>
    <lineage>
        <taxon>Viruses</taxon>
        <taxon>Duplodnaviria</taxon>
        <taxon>Heunggongvirae</taxon>
        <taxon>Uroviricota</taxon>
        <taxon>Caudoviricetes</taxon>
        <taxon>Lightbulbvirus</taxon>
        <taxon>Lightbulbvirus Cba41</taxon>
    </lineage>
</organism>
<sequence>MKIENKEKLELKHIAPYLPYELSILVKTRGNFTCDPEVVEKTILTPNNLFRFLGKKPYRCLSQKLLLKPLSDLIEDEEFYESFYTTFIEEDNIGYLCESKKDISRSGLSYSCLIFLIENHFDVFGLIEKGLAEPIK</sequence>
<name>A0A0S2MW92_9CAUD</name>
<gene>
    <name evidence="1" type="ORF">Phi4113_184</name>
</gene>
<evidence type="ECO:0000313" key="2">
    <source>
        <dbReference type="Proteomes" id="UP000229115"/>
    </source>
</evidence>
<dbReference type="EMBL" id="KT962245">
    <property type="protein sequence ID" value="ALO80193.1"/>
    <property type="molecule type" value="Genomic_RNA"/>
</dbReference>
<dbReference type="Proteomes" id="UP000229115">
    <property type="component" value="Segment"/>
</dbReference>
<proteinExistence type="predicted"/>
<evidence type="ECO:0000313" key="1">
    <source>
        <dbReference type="EMBL" id="ALO80193.1"/>
    </source>
</evidence>